<proteinExistence type="predicted"/>
<protein>
    <recommendedName>
        <fullName evidence="4">PorV/PorQ family protein</fullName>
    </recommendedName>
</protein>
<evidence type="ECO:0000313" key="3">
    <source>
        <dbReference type="Proteomes" id="UP000216339"/>
    </source>
</evidence>
<keyword evidence="3" id="KW-1185">Reference proteome</keyword>
<dbReference type="Gene3D" id="2.40.160.60">
    <property type="entry name" value="Outer membrane protein transport protein (OMPP1/FadL/TodX)"/>
    <property type="match status" value="1"/>
</dbReference>
<dbReference type="AlphaFoldDB" id="A0A271IZL5"/>
<organism evidence="2 3">
    <name type="scientific">Rubrivirga marina</name>
    <dbReference type="NCBI Taxonomy" id="1196024"/>
    <lineage>
        <taxon>Bacteria</taxon>
        <taxon>Pseudomonadati</taxon>
        <taxon>Rhodothermota</taxon>
        <taxon>Rhodothermia</taxon>
        <taxon>Rhodothermales</taxon>
        <taxon>Rubricoccaceae</taxon>
        <taxon>Rubrivirga</taxon>
    </lineage>
</organism>
<dbReference type="SUPFAM" id="SSF56935">
    <property type="entry name" value="Porins"/>
    <property type="match status" value="1"/>
</dbReference>
<comment type="caution">
    <text evidence="2">The sequence shown here is derived from an EMBL/GenBank/DDBJ whole genome shotgun (WGS) entry which is preliminary data.</text>
</comment>
<dbReference type="NCBIfam" id="NF033709">
    <property type="entry name" value="PorV_fam"/>
    <property type="match status" value="1"/>
</dbReference>
<feature type="signal peptide" evidence="1">
    <location>
        <begin position="1"/>
        <end position="25"/>
    </location>
</feature>
<gene>
    <name evidence="2" type="ORF">BSZ37_09600</name>
</gene>
<dbReference type="EMBL" id="MQWD01000001">
    <property type="protein sequence ID" value="PAP76676.1"/>
    <property type="molecule type" value="Genomic_DNA"/>
</dbReference>
<accession>A0A271IZL5</accession>
<reference evidence="2 3" key="1">
    <citation type="submission" date="2016-11" db="EMBL/GenBank/DDBJ databases">
        <title>Study of marine rhodopsin-containing bacteria.</title>
        <authorList>
            <person name="Yoshizawa S."/>
            <person name="Kumagai Y."/>
            <person name="Kogure K."/>
        </authorList>
    </citation>
    <scope>NUCLEOTIDE SEQUENCE [LARGE SCALE GENOMIC DNA]</scope>
    <source>
        <strain evidence="2 3">SAORIC-28</strain>
    </source>
</reference>
<keyword evidence="1" id="KW-0732">Signal</keyword>
<dbReference type="Proteomes" id="UP000216339">
    <property type="component" value="Unassembled WGS sequence"/>
</dbReference>
<dbReference type="RefSeq" id="WP_095510336.1">
    <property type="nucleotide sequence ID" value="NZ_MQWD01000001.1"/>
</dbReference>
<feature type="chain" id="PRO_5012063296" description="PorV/PorQ family protein" evidence="1">
    <location>
        <begin position="26"/>
        <end position="337"/>
    </location>
</feature>
<evidence type="ECO:0000256" key="1">
    <source>
        <dbReference type="SAM" id="SignalP"/>
    </source>
</evidence>
<name>A0A271IZL5_9BACT</name>
<evidence type="ECO:0008006" key="4">
    <source>
        <dbReference type="Google" id="ProtNLM"/>
    </source>
</evidence>
<sequence>MTHLLRLGLLAGLVALAGLSTAASAQILPAYGEDRAGTAGFQFLEVPVDPRGAALGGTAVATASDASALFWNPALAARGGRTQAMAATLSYFADISMNYAAVTQQVGAFTIGGHVQTLDSGDMAVTTEFSGPQGTGQSFRYLGVVGGLSVSQALTDLFSYGVTAKVARESAADVAMTVPLLDLGVHYNVGSTGASIGVAIRNFGLNGEASGEIERPTVDGGTVIEDEFEDLVPPTTFMLGIGYDVIRSAEHDLTVAGQLTNPNDNAEQFNVGAEYVWNDLLSLRGGYRFGVEEATTPTLGFGIDVPGLGERSIRADYAFEQFERLGPTHRIGVSLQF</sequence>
<evidence type="ECO:0000313" key="2">
    <source>
        <dbReference type="EMBL" id="PAP76676.1"/>
    </source>
</evidence>